<dbReference type="RefSeq" id="WP_131152607.1">
    <property type="nucleotide sequence ID" value="NZ_SJTG01000007.1"/>
</dbReference>
<comment type="caution">
    <text evidence="7">The sequence shown here is derived from an EMBL/GenBank/DDBJ whole genome shotgun (WGS) entry which is preliminary data.</text>
</comment>
<evidence type="ECO:0000313" key="8">
    <source>
        <dbReference type="Proteomes" id="UP000291822"/>
    </source>
</evidence>
<dbReference type="PANTHER" id="PTHR31885">
    <property type="entry name" value="GH04784P"/>
    <property type="match status" value="1"/>
</dbReference>
<feature type="transmembrane region" description="Helical" evidence="6">
    <location>
        <begin position="45"/>
        <end position="63"/>
    </location>
</feature>
<feature type="transmembrane region" description="Helical" evidence="6">
    <location>
        <begin position="212"/>
        <end position="232"/>
    </location>
</feature>
<keyword evidence="4 6" id="KW-1133">Transmembrane helix</keyword>
<proteinExistence type="inferred from homology"/>
<evidence type="ECO:0000256" key="4">
    <source>
        <dbReference type="ARBA" id="ARBA00022989"/>
    </source>
</evidence>
<dbReference type="Pfam" id="PF07947">
    <property type="entry name" value="YhhN"/>
    <property type="match status" value="1"/>
</dbReference>
<evidence type="ECO:0000256" key="2">
    <source>
        <dbReference type="ARBA" id="ARBA00007375"/>
    </source>
</evidence>
<evidence type="ECO:0000313" key="7">
    <source>
        <dbReference type="EMBL" id="TCI06180.1"/>
    </source>
</evidence>
<evidence type="ECO:0000256" key="5">
    <source>
        <dbReference type="ARBA" id="ARBA00023136"/>
    </source>
</evidence>
<feature type="transmembrane region" description="Helical" evidence="6">
    <location>
        <begin position="183"/>
        <end position="206"/>
    </location>
</feature>
<feature type="transmembrane region" description="Helical" evidence="6">
    <location>
        <begin position="75"/>
        <end position="91"/>
    </location>
</feature>
<evidence type="ECO:0000256" key="6">
    <source>
        <dbReference type="SAM" id="Phobius"/>
    </source>
</evidence>
<dbReference type="EMBL" id="SJTG01000007">
    <property type="protein sequence ID" value="TCI06180.1"/>
    <property type="molecule type" value="Genomic_DNA"/>
</dbReference>
<dbReference type="Proteomes" id="UP000291822">
    <property type="component" value="Unassembled WGS sequence"/>
</dbReference>
<sequence length="242" mass="26049">MSSIPATSTPPTSLRRTGLAVCLLAIGAIAGSVGAGSDPDSAWLWLHWLCKPTVTLLILWVAWSSPNPVSMRYQRWIVGGTAASMAGDIFLMLPGDFFVHGLVSFLLAHLAFLVALTTDARFGVRPVALLACLAYGAFNLWALWPSLPDELHIPVIVYIAVLASMGGQAVARAWHHVHAHDALAGPAWLAAAGALLFLLSDTLLAWNKFRIVLPWSALWVLGTYYGAMWLLARSVAQAERDA</sequence>
<gene>
    <name evidence="7" type="ORF">EZM97_35255</name>
</gene>
<organism evidence="7 8">
    <name type="scientific">Dyella soli</name>
    <dbReference type="NCBI Taxonomy" id="522319"/>
    <lineage>
        <taxon>Bacteria</taxon>
        <taxon>Pseudomonadati</taxon>
        <taxon>Pseudomonadota</taxon>
        <taxon>Gammaproteobacteria</taxon>
        <taxon>Lysobacterales</taxon>
        <taxon>Rhodanobacteraceae</taxon>
        <taxon>Dyella</taxon>
    </lineage>
</organism>
<feature type="transmembrane region" description="Helical" evidence="6">
    <location>
        <begin position="151"/>
        <end position="171"/>
    </location>
</feature>
<dbReference type="AlphaFoldDB" id="A0A4R0YJS4"/>
<dbReference type="GO" id="GO:0016020">
    <property type="term" value="C:membrane"/>
    <property type="evidence" value="ECO:0007669"/>
    <property type="project" value="UniProtKB-SubCell"/>
</dbReference>
<feature type="transmembrane region" description="Helical" evidence="6">
    <location>
        <begin position="127"/>
        <end position="145"/>
    </location>
</feature>
<dbReference type="GO" id="GO:0016787">
    <property type="term" value="F:hydrolase activity"/>
    <property type="evidence" value="ECO:0007669"/>
    <property type="project" value="TreeGrafter"/>
</dbReference>
<reference evidence="7 8" key="1">
    <citation type="submission" date="2019-02" db="EMBL/GenBank/DDBJ databases">
        <title>Dyella amyloliquefaciens sp. nov., isolated from forest soil.</title>
        <authorList>
            <person name="Gao Z.-H."/>
            <person name="Qiu L.-H."/>
        </authorList>
    </citation>
    <scope>NUCLEOTIDE SEQUENCE [LARGE SCALE GENOMIC DNA]</scope>
    <source>
        <strain evidence="7 8">KACC 12747</strain>
    </source>
</reference>
<name>A0A4R0YJS4_9GAMM</name>
<evidence type="ECO:0000256" key="3">
    <source>
        <dbReference type="ARBA" id="ARBA00022692"/>
    </source>
</evidence>
<comment type="similarity">
    <text evidence="2">Belongs to the TMEM86 family.</text>
</comment>
<dbReference type="InterPro" id="IPR012506">
    <property type="entry name" value="TMEM86B-like"/>
</dbReference>
<dbReference type="PANTHER" id="PTHR31885:SF6">
    <property type="entry name" value="GH04784P"/>
    <property type="match status" value="1"/>
</dbReference>
<evidence type="ECO:0000256" key="1">
    <source>
        <dbReference type="ARBA" id="ARBA00004141"/>
    </source>
</evidence>
<keyword evidence="5 6" id="KW-0472">Membrane</keyword>
<feature type="transmembrane region" description="Helical" evidence="6">
    <location>
        <begin position="97"/>
        <end position="115"/>
    </location>
</feature>
<accession>A0A4R0YJS4</accession>
<protein>
    <submittedName>
        <fullName evidence="7">Lysoplasmalogenase</fullName>
    </submittedName>
</protein>
<keyword evidence="8" id="KW-1185">Reference proteome</keyword>
<keyword evidence="3 6" id="KW-0812">Transmembrane</keyword>
<comment type="subcellular location">
    <subcellularLocation>
        <location evidence="1">Membrane</location>
        <topology evidence="1">Multi-pass membrane protein</topology>
    </subcellularLocation>
</comment>